<organism evidence="12 13">
    <name type="scientific">Nasonia vitripennis</name>
    <name type="common">Parasitic wasp</name>
    <dbReference type="NCBI Taxonomy" id="7425"/>
    <lineage>
        <taxon>Eukaryota</taxon>
        <taxon>Metazoa</taxon>
        <taxon>Ecdysozoa</taxon>
        <taxon>Arthropoda</taxon>
        <taxon>Hexapoda</taxon>
        <taxon>Insecta</taxon>
        <taxon>Pterygota</taxon>
        <taxon>Neoptera</taxon>
        <taxon>Endopterygota</taxon>
        <taxon>Hymenoptera</taxon>
        <taxon>Apocrita</taxon>
        <taxon>Proctotrupomorpha</taxon>
        <taxon>Chalcidoidea</taxon>
        <taxon>Pteromalidae</taxon>
        <taxon>Pteromalinae</taxon>
        <taxon>Nasonia</taxon>
    </lineage>
</organism>
<evidence type="ECO:0000256" key="2">
    <source>
        <dbReference type="ARBA" id="ARBA00022679"/>
    </source>
</evidence>
<keyword evidence="2" id="KW-0808">Transferase</keyword>
<dbReference type="GO" id="GO:0004190">
    <property type="term" value="F:aspartic-type endopeptidase activity"/>
    <property type="evidence" value="ECO:0007669"/>
    <property type="project" value="UniProtKB-KW"/>
</dbReference>
<feature type="compositionally biased region" description="Polar residues" evidence="10">
    <location>
        <begin position="296"/>
        <end position="310"/>
    </location>
</feature>
<dbReference type="GO" id="GO:0071897">
    <property type="term" value="P:DNA biosynthetic process"/>
    <property type="evidence" value="ECO:0007669"/>
    <property type="project" value="UniProtKB-ARBA"/>
</dbReference>
<dbReference type="PANTHER" id="PTHR37984">
    <property type="entry name" value="PROTEIN CBG26694"/>
    <property type="match status" value="1"/>
</dbReference>
<evidence type="ECO:0000256" key="3">
    <source>
        <dbReference type="ARBA" id="ARBA00022695"/>
    </source>
</evidence>
<dbReference type="GO" id="GO:0016779">
    <property type="term" value="F:nucleotidyltransferase activity"/>
    <property type="evidence" value="ECO:0007669"/>
    <property type="project" value="UniProtKB-KW"/>
</dbReference>
<dbReference type="Gene3D" id="3.10.10.10">
    <property type="entry name" value="HIV Type 1 Reverse Transcriptase, subunit A, domain 1"/>
    <property type="match status" value="1"/>
</dbReference>
<evidence type="ECO:0000256" key="7">
    <source>
        <dbReference type="ARBA" id="ARBA00023125"/>
    </source>
</evidence>
<name>A0A7M7QDY2_NASVI</name>
<dbReference type="Proteomes" id="UP000002358">
    <property type="component" value="Unassembled WGS sequence"/>
</dbReference>
<dbReference type="PROSITE" id="PS50158">
    <property type="entry name" value="ZF_CCHC"/>
    <property type="match status" value="1"/>
</dbReference>
<dbReference type="InParanoid" id="A0A7M7QDY2"/>
<keyword evidence="4" id="KW-0540">Nuclease</keyword>
<dbReference type="InterPro" id="IPR050951">
    <property type="entry name" value="Retrovirus_Pol_polyprotein"/>
</dbReference>
<evidence type="ECO:0000256" key="10">
    <source>
        <dbReference type="SAM" id="MobiDB-lite"/>
    </source>
</evidence>
<dbReference type="GO" id="GO:0003677">
    <property type="term" value="F:DNA binding"/>
    <property type="evidence" value="ECO:0007669"/>
    <property type="project" value="UniProtKB-KW"/>
</dbReference>
<keyword evidence="1" id="KW-0645">Protease</keyword>
<keyword evidence="3" id="KW-0548">Nucleotidyltransferase</keyword>
<dbReference type="SMART" id="SM00343">
    <property type="entry name" value="ZnF_C2HC"/>
    <property type="match status" value="2"/>
</dbReference>
<dbReference type="CDD" id="cd01647">
    <property type="entry name" value="RT_LTR"/>
    <property type="match status" value="1"/>
</dbReference>
<dbReference type="PANTHER" id="PTHR37984:SF5">
    <property type="entry name" value="PROTEIN NYNRIN-LIKE"/>
    <property type="match status" value="1"/>
</dbReference>
<dbReference type="SUPFAM" id="SSF57756">
    <property type="entry name" value="Retrovirus zinc finger-like domains"/>
    <property type="match status" value="1"/>
</dbReference>
<dbReference type="Gene3D" id="4.10.60.10">
    <property type="entry name" value="Zinc finger, CCHC-type"/>
    <property type="match status" value="1"/>
</dbReference>
<dbReference type="InterPro" id="IPR021109">
    <property type="entry name" value="Peptidase_aspartic_dom_sf"/>
</dbReference>
<dbReference type="SMR" id="A0A7M7QDY2"/>
<feature type="compositionally biased region" description="Polar residues" evidence="10">
    <location>
        <begin position="339"/>
        <end position="349"/>
    </location>
</feature>
<dbReference type="InterPro" id="IPR043502">
    <property type="entry name" value="DNA/RNA_pol_sf"/>
</dbReference>
<evidence type="ECO:0000256" key="9">
    <source>
        <dbReference type="PROSITE-ProRule" id="PRU00047"/>
    </source>
</evidence>
<dbReference type="InterPro" id="IPR036875">
    <property type="entry name" value="Znf_CCHC_sf"/>
</dbReference>
<keyword evidence="9" id="KW-0479">Metal-binding</keyword>
<dbReference type="InterPro" id="IPR041577">
    <property type="entry name" value="RT_RNaseH_2"/>
</dbReference>
<dbReference type="Pfam" id="PF00078">
    <property type="entry name" value="RVT_1"/>
    <property type="match status" value="1"/>
</dbReference>
<dbReference type="RefSeq" id="XP_031784109.1">
    <property type="nucleotide sequence ID" value="XM_031928249.1"/>
</dbReference>
<keyword evidence="5" id="KW-0064">Aspartyl protease</keyword>
<keyword evidence="13" id="KW-1185">Reference proteome</keyword>
<dbReference type="EnsemblMetazoa" id="XM_031928249">
    <property type="protein sequence ID" value="XP_031784109"/>
    <property type="gene ID" value="LOC116417094"/>
</dbReference>
<dbReference type="InterPro" id="IPR000477">
    <property type="entry name" value="RT_dom"/>
</dbReference>
<dbReference type="Gene3D" id="3.30.70.270">
    <property type="match status" value="2"/>
</dbReference>
<dbReference type="AlphaFoldDB" id="A0A7M7QDY2"/>
<evidence type="ECO:0000256" key="1">
    <source>
        <dbReference type="ARBA" id="ARBA00022670"/>
    </source>
</evidence>
<dbReference type="InterPro" id="IPR043128">
    <property type="entry name" value="Rev_trsase/Diguanyl_cyclase"/>
</dbReference>
<dbReference type="GO" id="GO:0008270">
    <property type="term" value="F:zinc ion binding"/>
    <property type="evidence" value="ECO:0007669"/>
    <property type="project" value="UniProtKB-KW"/>
</dbReference>
<accession>A0A7M7QDY2</accession>
<dbReference type="SUPFAM" id="SSF56672">
    <property type="entry name" value="DNA/RNA polymerases"/>
    <property type="match status" value="1"/>
</dbReference>
<dbReference type="GO" id="GO:0006508">
    <property type="term" value="P:proteolysis"/>
    <property type="evidence" value="ECO:0007669"/>
    <property type="project" value="UniProtKB-KW"/>
</dbReference>
<evidence type="ECO:0000256" key="5">
    <source>
        <dbReference type="ARBA" id="ARBA00022750"/>
    </source>
</evidence>
<evidence type="ECO:0000313" key="12">
    <source>
        <dbReference type="EnsemblMetazoa" id="XP_031784109"/>
    </source>
</evidence>
<dbReference type="FunFam" id="3.30.70.270:FF:000026">
    <property type="entry name" value="Transposon Ty3-G Gag-Pol polyprotein"/>
    <property type="match status" value="1"/>
</dbReference>
<proteinExistence type="predicted"/>
<evidence type="ECO:0000256" key="4">
    <source>
        <dbReference type="ARBA" id="ARBA00022722"/>
    </source>
</evidence>
<keyword evidence="6" id="KW-0378">Hydrolase</keyword>
<feature type="domain" description="CCHC-type" evidence="11">
    <location>
        <begin position="369"/>
        <end position="385"/>
    </location>
</feature>
<dbReference type="Pfam" id="PF17919">
    <property type="entry name" value="RT_RNaseH_2"/>
    <property type="match status" value="1"/>
</dbReference>
<dbReference type="GeneID" id="116417094"/>
<evidence type="ECO:0000313" key="13">
    <source>
        <dbReference type="Proteomes" id="UP000002358"/>
    </source>
</evidence>
<dbReference type="Gene3D" id="2.40.70.10">
    <property type="entry name" value="Acid Proteases"/>
    <property type="match status" value="1"/>
</dbReference>
<evidence type="ECO:0000256" key="8">
    <source>
        <dbReference type="ARBA" id="ARBA00023268"/>
    </source>
</evidence>
<keyword evidence="8" id="KW-0511">Multifunctional enzyme</keyword>
<sequence length="955" mass="107929">MPKFGMNDDETNKGEDHFPEICAATTLVNLGNTTGQYSWPTATGTTTTTSQSSRIQSPAQHQIVPTSYGTYLIDGQEYSKTSTGFVPVSTYNGGITDGQSNIPSNTPPPTIMQVPVVNFAGNIGRLEEFKINSDWNIYHERLEQYFNANFVDDARKVSVLITAIGPEVYKILRNLCDPQLPHDKPYTELCEILSKQFSPRISIFQQRKRFYDLQQNSGESISQWYARIKKGAVHCDFGTELEGRIKDKFVTGMKEGKILDRICERSHKDALKDIYETALAKEASLAVSANSNQCDVNKLTQHNRGSSSKKNAGEAGRGERGKQQCATSQSQPRDGAARQQGSSKQQKASCNHCGGVNHVFSKCKYKTYKCNNCSKKGHISKVCKEPKNGEVKYLEDGPDTETNYISLHNIVDREDAIPPIQTDVFIEGKRVVMEIDSGAGVTIIPFEIYKKKQLTAKIEKCQKVIKTYDNRPIKPIGQIVVDIIANDVTVRDAKIIIIKENRQVSLMGRDLMNKLNISLVGPQRPIDVKKIDLNSPDDLKKLLNKYADLFDGQLGKLKGDKVHLKLSSDAKPVFLKPNSIPFAFKSQVESDLKRLQDQGVIEKIDTNDWGTPLVPVLKEDNTVRTCANYKKTINPWLVDHRYPIPRIEEIFSALKGGEEFTKLDLEWAYNQIEVDEETSRILAWSTHMGVFKVKRLSFGPKTACSIFQEKIEGVVRDLQGCKNYFDDLIVTGKDRKKHLENLENVLKALKDHGLKLRKNKCEFMKPRVFYLGHIIDKNGLSKNPENVKAIVEIKRPTNVQEIQAFAGMVNYYMKFIPNLSTMLSPIYKLLKKDTPFVWSKECEQSFNEIKRELAADRNLVHYDPDLEVKLTCDASNVGIGSVLSHVLPNREEKPICFASRTLTKSERNYSVIQKEALAIYWSVKKFYQYLIGRPFILESDHKPLLAIFGEKNGLP</sequence>
<evidence type="ECO:0000256" key="6">
    <source>
        <dbReference type="ARBA" id="ARBA00022759"/>
    </source>
</evidence>
<dbReference type="CDD" id="cd09274">
    <property type="entry name" value="RNase_HI_RT_Ty3"/>
    <property type="match status" value="1"/>
</dbReference>
<protein>
    <recommendedName>
        <fullName evidence="11">CCHC-type domain-containing protein</fullName>
    </recommendedName>
</protein>
<dbReference type="OrthoDB" id="7700397at2759"/>
<keyword evidence="7" id="KW-0238">DNA-binding</keyword>
<keyword evidence="9" id="KW-0863">Zinc-finger</keyword>
<keyword evidence="6" id="KW-0255">Endonuclease</keyword>
<dbReference type="SUPFAM" id="SSF50630">
    <property type="entry name" value="Acid proteases"/>
    <property type="match status" value="1"/>
</dbReference>
<evidence type="ECO:0000259" key="11">
    <source>
        <dbReference type="PROSITE" id="PS50158"/>
    </source>
</evidence>
<dbReference type="KEGG" id="nvi:116417094"/>
<dbReference type="InterPro" id="IPR001878">
    <property type="entry name" value="Znf_CCHC"/>
</dbReference>
<reference evidence="12" key="1">
    <citation type="submission" date="2021-01" db="UniProtKB">
        <authorList>
            <consortium name="EnsemblMetazoa"/>
        </authorList>
    </citation>
    <scope>IDENTIFICATION</scope>
</reference>
<keyword evidence="9" id="KW-0862">Zinc</keyword>
<feature type="region of interest" description="Disordered" evidence="10">
    <location>
        <begin position="296"/>
        <end position="351"/>
    </location>
</feature>
<dbReference type="GO" id="GO:0004519">
    <property type="term" value="F:endonuclease activity"/>
    <property type="evidence" value="ECO:0007669"/>
    <property type="project" value="UniProtKB-KW"/>
</dbReference>